<accession>X0U4S7</accession>
<protein>
    <submittedName>
        <fullName evidence="1">Uncharacterized protein</fullName>
    </submittedName>
</protein>
<dbReference type="EMBL" id="BARS01025076">
    <property type="protein sequence ID" value="GAG00555.1"/>
    <property type="molecule type" value="Genomic_DNA"/>
</dbReference>
<evidence type="ECO:0000313" key="1">
    <source>
        <dbReference type="EMBL" id="GAG00555.1"/>
    </source>
</evidence>
<comment type="caution">
    <text evidence="1">The sequence shown here is derived from an EMBL/GenBank/DDBJ whole genome shotgun (WGS) entry which is preliminary data.</text>
</comment>
<name>X0U4S7_9ZZZZ</name>
<organism evidence="1">
    <name type="scientific">marine sediment metagenome</name>
    <dbReference type="NCBI Taxonomy" id="412755"/>
    <lineage>
        <taxon>unclassified sequences</taxon>
        <taxon>metagenomes</taxon>
        <taxon>ecological metagenomes</taxon>
    </lineage>
</organism>
<proteinExistence type="predicted"/>
<gene>
    <name evidence="1" type="ORF">S01H1_39691</name>
</gene>
<dbReference type="AlphaFoldDB" id="X0U4S7"/>
<reference evidence="1" key="1">
    <citation type="journal article" date="2014" name="Front. Microbiol.">
        <title>High frequency of phylogenetically diverse reductive dehalogenase-homologous genes in deep subseafloor sedimentary metagenomes.</title>
        <authorList>
            <person name="Kawai M."/>
            <person name="Futagami T."/>
            <person name="Toyoda A."/>
            <person name="Takaki Y."/>
            <person name="Nishi S."/>
            <person name="Hori S."/>
            <person name="Arai W."/>
            <person name="Tsubouchi T."/>
            <person name="Morono Y."/>
            <person name="Uchiyama I."/>
            <person name="Ito T."/>
            <person name="Fujiyama A."/>
            <person name="Inagaki F."/>
            <person name="Takami H."/>
        </authorList>
    </citation>
    <scope>NUCLEOTIDE SEQUENCE</scope>
    <source>
        <strain evidence="1">Expedition CK06-06</strain>
    </source>
</reference>
<sequence>MRLLEMKSLIKIYGPPTLKAIKELQKIAIDMPEVCIMDTLISQDMPLFDSVEGTMEFFGASDITVERCSNIISKSGESLGEHDFYFEWFTEPNMGQLNDLIGKIDEAMTPLGCKYTITTK</sequence>